<gene>
    <name evidence="6" type="ORF">ACHHYP_06367</name>
</gene>
<dbReference type="GO" id="GO:0031080">
    <property type="term" value="C:nuclear pore outer ring"/>
    <property type="evidence" value="ECO:0007669"/>
    <property type="project" value="TreeGrafter"/>
</dbReference>
<evidence type="ECO:0000256" key="5">
    <source>
        <dbReference type="PROSITE-ProRule" id="PRU00221"/>
    </source>
</evidence>
<accession>A0A1V9YU54</accession>
<evidence type="ECO:0000313" key="6">
    <source>
        <dbReference type="EMBL" id="OQR89292.1"/>
    </source>
</evidence>
<proteinExistence type="predicted"/>
<name>A0A1V9YU54_ACHHY</name>
<dbReference type="PANTHER" id="PTHR22652:SF0">
    <property type="entry name" value="NUCLEOPORIN NUP43"/>
    <property type="match status" value="1"/>
</dbReference>
<sequence length="374" mass="40277">MNRSNKKMTVHTSYVGRKVRAVKFLQGAKGAACLEGDDYAPPLLVSGSYDSQENAITLLFPQMPTADQMDLADEFHASSKTEIVELCSLKHEGDVSALGFLSLNNSDFVLSGSSNGSLYCANVVKADPSLALKNVAIPQWVNLAAGSITSLDVDATTASIVTSSECGQVAWTNLSRLDDIRVIDVDGWAIHDVKMLGVDTHIAMVGANPCGQLQLWDLNTDAQFPIATCADGNGAFTSLATHPTRPELLFTGSHDGWLSVWDRRMLASGAIRTERKHKKPVRSIKCHPSAPRFVYTASDDNSVNAWDFHASKKASDKVEYQHHARIDGLVVEPLIAGCAAWNSLDIDGDSDTLIAGSDNHAVTLVENLSKSINP</sequence>
<keyword evidence="7" id="KW-1185">Reference proteome</keyword>
<feature type="repeat" description="WD" evidence="5">
    <location>
        <begin position="274"/>
        <end position="316"/>
    </location>
</feature>
<evidence type="ECO:0000256" key="1">
    <source>
        <dbReference type="ARBA" id="ARBA00004123"/>
    </source>
</evidence>
<dbReference type="EMBL" id="JNBR01000864">
    <property type="protein sequence ID" value="OQR89292.1"/>
    <property type="molecule type" value="Genomic_DNA"/>
</dbReference>
<evidence type="ECO:0000256" key="2">
    <source>
        <dbReference type="ARBA" id="ARBA00022574"/>
    </source>
</evidence>
<protein>
    <submittedName>
        <fullName evidence="6">Uncharacterized protein</fullName>
    </submittedName>
</protein>
<dbReference type="PANTHER" id="PTHR22652">
    <property type="entry name" value="NUCLEOPORIN NUP43"/>
    <property type="match status" value="1"/>
</dbReference>
<comment type="caution">
    <text evidence="6">The sequence shown here is derived from an EMBL/GenBank/DDBJ whole genome shotgun (WGS) entry which is preliminary data.</text>
</comment>
<dbReference type="SMART" id="SM00320">
    <property type="entry name" value="WD40"/>
    <property type="match status" value="4"/>
</dbReference>
<dbReference type="InterPro" id="IPR036322">
    <property type="entry name" value="WD40_repeat_dom_sf"/>
</dbReference>
<dbReference type="InterPro" id="IPR001680">
    <property type="entry name" value="WD40_rpt"/>
</dbReference>
<dbReference type="InterPro" id="IPR015943">
    <property type="entry name" value="WD40/YVTN_repeat-like_dom_sf"/>
</dbReference>
<keyword evidence="4" id="KW-0539">Nucleus</keyword>
<evidence type="ECO:0000313" key="7">
    <source>
        <dbReference type="Proteomes" id="UP000243579"/>
    </source>
</evidence>
<organism evidence="6 7">
    <name type="scientific">Achlya hypogyna</name>
    <name type="common">Oomycete</name>
    <name type="synonym">Protoachlya hypogyna</name>
    <dbReference type="NCBI Taxonomy" id="1202772"/>
    <lineage>
        <taxon>Eukaryota</taxon>
        <taxon>Sar</taxon>
        <taxon>Stramenopiles</taxon>
        <taxon>Oomycota</taxon>
        <taxon>Saprolegniomycetes</taxon>
        <taxon>Saprolegniales</taxon>
        <taxon>Achlyaceae</taxon>
        <taxon>Achlya</taxon>
    </lineage>
</organism>
<dbReference type="Gene3D" id="2.130.10.10">
    <property type="entry name" value="YVTN repeat-like/Quinoprotein amine dehydrogenase"/>
    <property type="match status" value="1"/>
</dbReference>
<reference evidence="6 7" key="1">
    <citation type="journal article" date="2014" name="Genome Biol. Evol.">
        <title>The secreted proteins of Achlya hypogyna and Thraustotheca clavata identify the ancestral oomycete secretome and reveal gene acquisitions by horizontal gene transfer.</title>
        <authorList>
            <person name="Misner I."/>
            <person name="Blouin N."/>
            <person name="Leonard G."/>
            <person name="Richards T.A."/>
            <person name="Lane C.E."/>
        </authorList>
    </citation>
    <scope>NUCLEOTIDE SEQUENCE [LARGE SCALE GENOMIC DNA]</scope>
    <source>
        <strain evidence="6 7">ATCC 48635</strain>
    </source>
</reference>
<keyword evidence="2 5" id="KW-0853">WD repeat</keyword>
<dbReference type="OrthoDB" id="9890280at2759"/>
<dbReference type="AlphaFoldDB" id="A0A1V9YU54"/>
<dbReference type="Pfam" id="PF00400">
    <property type="entry name" value="WD40"/>
    <property type="match status" value="2"/>
</dbReference>
<dbReference type="SUPFAM" id="SSF50978">
    <property type="entry name" value="WD40 repeat-like"/>
    <property type="match status" value="1"/>
</dbReference>
<comment type="subcellular location">
    <subcellularLocation>
        <location evidence="1">Nucleus</location>
    </subcellularLocation>
</comment>
<dbReference type="STRING" id="1202772.A0A1V9YU54"/>
<keyword evidence="3" id="KW-0677">Repeat</keyword>
<dbReference type="PROSITE" id="PS50082">
    <property type="entry name" value="WD_REPEATS_2"/>
    <property type="match status" value="1"/>
</dbReference>
<evidence type="ECO:0000256" key="4">
    <source>
        <dbReference type="ARBA" id="ARBA00023242"/>
    </source>
</evidence>
<dbReference type="Proteomes" id="UP000243579">
    <property type="component" value="Unassembled WGS sequence"/>
</dbReference>
<evidence type="ECO:0000256" key="3">
    <source>
        <dbReference type="ARBA" id="ARBA00022737"/>
    </source>
</evidence>